<gene>
    <name evidence="1" type="ORF">TSPGSL018_25615</name>
</gene>
<accession>A0A061RNS7</accession>
<proteinExistence type="predicted"/>
<name>A0A061RNS7_9CHLO</name>
<feature type="non-terminal residue" evidence="1">
    <location>
        <position position="74"/>
    </location>
</feature>
<reference evidence="1" key="1">
    <citation type="submission" date="2014-05" db="EMBL/GenBank/DDBJ databases">
        <title>The transcriptome of the halophilic microalga Tetraselmis sp. GSL018 isolated from the Great Salt Lake, Utah.</title>
        <authorList>
            <person name="Jinkerson R.E."/>
            <person name="D'Adamo S."/>
            <person name="Posewitz M.C."/>
        </authorList>
    </citation>
    <scope>NUCLEOTIDE SEQUENCE</scope>
    <source>
        <strain evidence="1">GSL018</strain>
    </source>
</reference>
<evidence type="ECO:0000313" key="1">
    <source>
        <dbReference type="EMBL" id="JAC74557.1"/>
    </source>
</evidence>
<dbReference type="AlphaFoldDB" id="A0A061RNS7"/>
<feature type="non-terminal residue" evidence="1">
    <location>
        <position position="1"/>
    </location>
</feature>
<organism evidence="1">
    <name type="scientific">Tetraselmis sp. GSL018</name>
    <dbReference type="NCBI Taxonomy" id="582737"/>
    <lineage>
        <taxon>Eukaryota</taxon>
        <taxon>Viridiplantae</taxon>
        <taxon>Chlorophyta</taxon>
        <taxon>core chlorophytes</taxon>
        <taxon>Chlorodendrophyceae</taxon>
        <taxon>Chlorodendrales</taxon>
        <taxon>Chlorodendraceae</taxon>
        <taxon>Tetraselmis</taxon>
    </lineage>
</organism>
<dbReference type="EMBL" id="GBEZ01011209">
    <property type="protein sequence ID" value="JAC74557.1"/>
    <property type="molecule type" value="Transcribed_RNA"/>
</dbReference>
<protein>
    <submittedName>
        <fullName evidence="1">Uncharacterized protein</fullName>
    </submittedName>
</protein>
<sequence length="74" mass="8141">SVRIWKPSTARTAGAASAFGFAVVEVSVCPERSQNCGHMLPVLTLTLENLAFLKYRILLSLLSADVFFPRTSRQ</sequence>